<sequence length="110" mass="12859">MEVKTDTERASCVVERTLDVIGGRWKVLILRELFQGVKRFNQLQRALKGITQKMLTQQLREMELHGIVHREIYLQVPPKVEYSITPLGESLKPIIDAMHEWGVKYLDRTN</sequence>
<dbReference type="PANTHER" id="PTHR33204">
    <property type="entry name" value="TRANSCRIPTIONAL REGULATOR, MARR FAMILY"/>
    <property type="match status" value="1"/>
</dbReference>
<dbReference type="Proteomes" id="UP001384579">
    <property type="component" value="Unassembled WGS sequence"/>
</dbReference>
<evidence type="ECO:0000313" key="5">
    <source>
        <dbReference type="EMBL" id="MEK0185814.1"/>
    </source>
</evidence>
<organism evidence="5 6">
    <name type="scientific">Microcoleus anatoxicus PTRS2</name>
    <dbReference type="NCBI Taxonomy" id="2705321"/>
    <lineage>
        <taxon>Bacteria</taxon>
        <taxon>Bacillati</taxon>
        <taxon>Cyanobacteriota</taxon>
        <taxon>Cyanophyceae</taxon>
        <taxon>Oscillatoriophycideae</taxon>
        <taxon>Oscillatoriales</taxon>
        <taxon>Microcoleaceae</taxon>
        <taxon>Microcoleus</taxon>
        <taxon>Microcoleus anatoxicus</taxon>
    </lineage>
</organism>
<dbReference type="InterPro" id="IPR036388">
    <property type="entry name" value="WH-like_DNA-bd_sf"/>
</dbReference>
<reference evidence="5 6" key="1">
    <citation type="journal article" date="2020" name="Harmful Algae">
        <title>Molecular and morphological characterization of a novel dihydroanatoxin-a producing Microcoleus species (cyanobacteria) from the Russian River, California, USA.</title>
        <authorList>
            <person name="Conklin K.Y."/>
            <person name="Stancheva R."/>
            <person name="Otten T.G."/>
            <person name="Fadness R."/>
            <person name="Boyer G.L."/>
            <person name="Read B."/>
            <person name="Zhang X."/>
            <person name="Sheath R.G."/>
        </authorList>
    </citation>
    <scope>NUCLEOTIDE SEQUENCE [LARGE SCALE GENOMIC DNA]</scope>
    <source>
        <strain evidence="5 6">PTRS2</strain>
    </source>
</reference>
<proteinExistence type="predicted"/>
<evidence type="ECO:0000313" key="6">
    <source>
        <dbReference type="Proteomes" id="UP001384579"/>
    </source>
</evidence>
<keyword evidence="1" id="KW-0805">Transcription regulation</keyword>
<dbReference type="Gene3D" id="1.10.10.10">
    <property type="entry name" value="Winged helix-like DNA-binding domain superfamily/Winged helix DNA-binding domain"/>
    <property type="match status" value="1"/>
</dbReference>
<name>A0ABU8YN24_9CYAN</name>
<dbReference type="Pfam" id="PF01638">
    <property type="entry name" value="HxlR"/>
    <property type="match status" value="1"/>
</dbReference>
<dbReference type="InterPro" id="IPR002577">
    <property type="entry name" value="HTH_HxlR"/>
</dbReference>
<protein>
    <submittedName>
        <fullName evidence="5">Helix-turn-helix domain-containing protein</fullName>
    </submittedName>
</protein>
<evidence type="ECO:0000256" key="1">
    <source>
        <dbReference type="ARBA" id="ARBA00023015"/>
    </source>
</evidence>
<keyword evidence="2" id="KW-0238">DNA-binding</keyword>
<comment type="caution">
    <text evidence="5">The sequence shown here is derived from an EMBL/GenBank/DDBJ whole genome shotgun (WGS) entry which is preliminary data.</text>
</comment>
<keyword evidence="6" id="KW-1185">Reference proteome</keyword>
<keyword evidence="3" id="KW-0804">Transcription</keyword>
<feature type="domain" description="HTH hxlR-type" evidence="4">
    <location>
        <begin position="12"/>
        <end position="110"/>
    </location>
</feature>
<dbReference type="RefSeq" id="WP_340517477.1">
    <property type="nucleotide sequence ID" value="NZ_JBBLXS010000152.1"/>
</dbReference>
<evidence type="ECO:0000256" key="2">
    <source>
        <dbReference type="ARBA" id="ARBA00023125"/>
    </source>
</evidence>
<evidence type="ECO:0000256" key="3">
    <source>
        <dbReference type="ARBA" id="ARBA00023163"/>
    </source>
</evidence>
<evidence type="ECO:0000259" key="4">
    <source>
        <dbReference type="PROSITE" id="PS51118"/>
    </source>
</evidence>
<dbReference type="EMBL" id="JBBLXS010000152">
    <property type="protein sequence ID" value="MEK0185814.1"/>
    <property type="molecule type" value="Genomic_DNA"/>
</dbReference>
<dbReference type="InterPro" id="IPR036390">
    <property type="entry name" value="WH_DNA-bd_sf"/>
</dbReference>
<gene>
    <name evidence="5" type="ORF">WMG39_13305</name>
</gene>
<accession>A0ABU8YN24</accession>
<dbReference type="PROSITE" id="PS51118">
    <property type="entry name" value="HTH_HXLR"/>
    <property type="match status" value="1"/>
</dbReference>
<dbReference type="SUPFAM" id="SSF46785">
    <property type="entry name" value="Winged helix' DNA-binding domain"/>
    <property type="match status" value="1"/>
</dbReference>